<evidence type="ECO:0008006" key="3">
    <source>
        <dbReference type="Google" id="ProtNLM"/>
    </source>
</evidence>
<name>A0A2K9VEJ2_9CAUD</name>
<dbReference type="Proteomes" id="UP000241128">
    <property type="component" value="Segment"/>
</dbReference>
<organism evidence="1 2">
    <name type="scientific">Gordonia phage SteveFrench</name>
    <dbReference type="NCBI Taxonomy" id="2079281"/>
    <lineage>
        <taxon>Viruses</taxon>
        <taxon>Duplodnaviria</taxon>
        <taxon>Heunggongvirae</taxon>
        <taxon>Uroviricota</taxon>
        <taxon>Caudoviricetes</taxon>
        <taxon>Montyvirus</taxon>
        <taxon>Montyvirus stevefrench</taxon>
    </lineage>
</organism>
<accession>A0A2K9VEJ2</accession>
<evidence type="ECO:0000313" key="2">
    <source>
        <dbReference type="Proteomes" id="UP000241128"/>
    </source>
</evidence>
<gene>
    <name evidence="1" type="ORF">SEA_STEVEFRENCH_62</name>
</gene>
<proteinExistence type="predicted"/>
<sequence length="107" mass="12757">MNSFQEDIMTSEVHFPAREFFYTVQQVALMLDCSRSYLEERVLFFMGRSTGSMKGRLRVINISAPDEKPIWRVAETDFKLWLREKRINFSEQRNARLMASKRPQRFG</sequence>
<dbReference type="EMBL" id="MG770214">
    <property type="protein sequence ID" value="AUV60664.1"/>
    <property type="molecule type" value="Genomic_DNA"/>
</dbReference>
<keyword evidence="2" id="KW-1185">Reference proteome</keyword>
<evidence type="ECO:0000313" key="1">
    <source>
        <dbReference type="EMBL" id="AUV60664.1"/>
    </source>
</evidence>
<protein>
    <recommendedName>
        <fullName evidence="3">Helix-turn-helix DNA binding protein</fullName>
    </recommendedName>
</protein>
<reference evidence="1 2" key="1">
    <citation type="submission" date="2018-01" db="EMBL/GenBank/DDBJ databases">
        <authorList>
            <person name="Brammer T.X."/>
            <person name="Firkus N.C."/>
            <person name="Haglund K.L."/>
            <person name="Heubel C."/>
            <person name="Johnson K."/>
            <person name="Lowery J.D."/>
            <person name="Neidermyer S.M."/>
            <person name="Richards M.A."/>
            <person name="Urick M.N."/>
            <person name="Bonilla J.A."/>
            <person name="Klyczek K."/>
            <person name="Garlena R.A."/>
            <person name="Russell D.A."/>
            <person name="Pope W.H."/>
            <person name="Jacobs-Sera D."/>
            <person name="Hendrix R.W."/>
            <person name="Hatfull G.F."/>
        </authorList>
    </citation>
    <scope>NUCLEOTIDE SEQUENCE [LARGE SCALE GENOMIC DNA]</scope>
</reference>